<dbReference type="GO" id="GO:0003723">
    <property type="term" value="F:RNA binding"/>
    <property type="evidence" value="ECO:0007669"/>
    <property type="project" value="InterPro"/>
</dbReference>
<evidence type="ECO:0000259" key="2">
    <source>
        <dbReference type="Pfam" id="PF00849"/>
    </source>
</evidence>
<gene>
    <name evidence="3" type="ORF">DW060_08160</name>
</gene>
<dbReference type="GO" id="GO:0000455">
    <property type="term" value="P:enzyme-directed rRNA pseudouridine synthesis"/>
    <property type="evidence" value="ECO:0007669"/>
    <property type="project" value="TreeGrafter"/>
</dbReference>
<dbReference type="EMBL" id="QRNO01000037">
    <property type="protein sequence ID" value="RHK49914.1"/>
    <property type="molecule type" value="Genomic_DNA"/>
</dbReference>
<dbReference type="InterPro" id="IPR006145">
    <property type="entry name" value="PsdUridine_synth_RsuA/RluA"/>
</dbReference>
<accession>A0A415GKT6</accession>
<feature type="compositionally biased region" description="Basic and acidic residues" evidence="1">
    <location>
        <begin position="156"/>
        <end position="165"/>
    </location>
</feature>
<sequence length="615" mass="69672">MLHTLNVSIPSPRQFTYPFCYDVDPLAEAASLELQRYIADADMMSTEKGCGKMFGVLVVEYEDESSALQRGFLAAYSGLLGGRNDWPYFVPPVFDAQQPDGHFKRTEREISAINHEIAAIEHDAEYLQSVAQHEQAKKRLQAEVDAFKAEVDAAKVRRDARRKSGEPLSEEEQAEMIRESQFMKAELRRRRKAMEQAESTLNTQHSTLLKSLQRKRKQMSDELQRWLFAAYRMLNAKGEERDLIDIFREYTHAMPPAGAGDCCAPKLLQYAYLHRLRPVCMAEFWWGESPASEIRHHLHYYPACRSKCLPILTHMLKGLDVAPNPLAQKRHTAEPRVLYADEYIMVVDKPAGMLSVPGKAESVRSEFSDSANISVEEYFANNSKLKIQNSKFLKAAHRLDMDTSGLLVLARTEEAYVELQRQFASRETVKRYEAVLSGVPKHIVGGYGIPAVAIANSCSHLYFYGQGLRQECRSLLRLEPFAIQFAKYSSGCISLPLIADINDRPRQRVDMEHGKPALTLYKIVEVRAVDANTAVAYTTKKVDKGRTLVHLYPKTGRTHQLRVHCAHPLGLACPILGDPLYGIERADRMYLHAAELTFRHPITGEPMHFLSPSGF</sequence>
<dbReference type="PANTHER" id="PTHR21600">
    <property type="entry name" value="MITOCHONDRIAL RNA PSEUDOURIDINE SYNTHASE"/>
    <property type="match status" value="1"/>
</dbReference>
<protein>
    <submittedName>
        <fullName evidence="3">RluA family pseudouridine synthase</fullName>
    </submittedName>
</protein>
<dbReference type="InterPro" id="IPR006224">
    <property type="entry name" value="PsdUridine_synth_RluA-like_CS"/>
</dbReference>
<evidence type="ECO:0000256" key="1">
    <source>
        <dbReference type="SAM" id="MobiDB-lite"/>
    </source>
</evidence>
<dbReference type="InterPro" id="IPR050188">
    <property type="entry name" value="RluA_PseudoU_synthase"/>
</dbReference>
<comment type="caution">
    <text evidence="3">The sequence shown here is derived from an EMBL/GenBank/DDBJ whole genome shotgun (WGS) entry which is preliminary data.</text>
</comment>
<dbReference type="CDD" id="cd02869">
    <property type="entry name" value="PseudoU_synth_RluA_like"/>
    <property type="match status" value="1"/>
</dbReference>
<dbReference type="Pfam" id="PF00849">
    <property type="entry name" value="PseudoU_synth_2"/>
    <property type="match status" value="1"/>
</dbReference>
<dbReference type="Proteomes" id="UP000286598">
    <property type="component" value="Unassembled WGS sequence"/>
</dbReference>
<evidence type="ECO:0000313" key="3">
    <source>
        <dbReference type="EMBL" id="RHK49914.1"/>
    </source>
</evidence>
<dbReference type="GO" id="GO:0009982">
    <property type="term" value="F:pseudouridine synthase activity"/>
    <property type="evidence" value="ECO:0007669"/>
    <property type="project" value="InterPro"/>
</dbReference>
<proteinExistence type="predicted"/>
<feature type="compositionally biased region" description="Polar residues" evidence="1">
    <location>
        <begin position="197"/>
        <end position="210"/>
    </location>
</feature>
<dbReference type="PANTHER" id="PTHR21600:SF89">
    <property type="entry name" value="RIBOSOMAL LARGE SUBUNIT PSEUDOURIDINE SYNTHASE A"/>
    <property type="match status" value="1"/>
</dbReference>
<dbReference type="Gene3D" id="3.30.2350.10">
    <property type="entry name" value="Pseudouridine synthase"/>
    <property type="match status" value="1"/>
</dbReference>
<feature type="region of interest" description="Disordered" evidence="1">
    <location>
        <begin position="193"/>
        <end position="213"/>
    </location>
</feature>
<dbReference type="AlphaFoldDB" id="A0A415GKT6"/>
<dbReference type="PROSITE" id="PS01129">
    <property type="entry name" value="PSI_RLU"/>
    <property type="match status" value="1"/>
</dbReference>
<evidence type="ECO:0000313" key="4">
    <source>
        <dbReference type="Proteomes" id="UP000286598"/>
    </source>
</evidence>
<dbReference type="OrthoDB" id="9807829at2"/>
<feature type="domain" description="Pseudouridine synthase RsuA/RluA-like" evidence="2">
    <location>
        <begin position="344"/>
        <end position="567"/>
    </location>
</feature>
<dbReference type="GO" id="GO:0140098">
    <property type="term" value="F:catalytic activity, acting on RNA"/>
    <property type="evidence" value="ECO:0007669"/>
    <property type="project" value="UniProtKB-ARBA"/>
</dbReference>
<dbReference type="InterPro" id="IPR020103">
    <property type="entry name" value="PsdUridine_synth_cat_dom_sf"/>
</dbReference>
<reference evidence="3 4" key="1">
    <citation type="submission" date="2018-08" db="EMBL/GenBank/DDBJ databases">
        <title>A genome reference for cultivated species of the human gut microbiota.</title>
        <authorList>
            <person name="Zou Y."/>
            <person name="Xue W."/>
            <person name="Luo G."/>
        </authorList>
    </citation>
    <scope>NUCLEOTIDE SEQUENCE [LARGE SCALE GENOMIC DNA]</scope>
    <source>
        <strain evidence="3 4">AF42-9</strain>
    </source>
</reference>
<organism evidence="3 4">
    <name type="scientific">Leyella stercorea</name>
    <dbReference type="NCBI Taxonomy" id="363265"/>
    <lineage>
        <taxon>Bacteria</taxon>
        <taxon>Pseudomonadati</taxon>
        <taxon>Bacteroidota</taxon>
        <taxon>Bacteroidia</taxon>
        <taxon>Bacteroidales</taxon>
        <taxon>Prevotellaceae</taxon>
        <taxon>Leyella</taxon>
    </lineage>
</organism>
<dbReference type="SUPFAM" id="SSF55120">
    <property type="entry name" value="Pseudouridine synthase"/>
    <property type="match status" value="1"/>
</dbReference>
<keyword evidence="4" id="KW-1185">Reference proteome</keyword>
<feature type="region of interest" description="Disordered" evidence="1">
    <location>
        <begin position="156"/>
        <end position="180"/>
    </location>
</feature>
<name>A0A415GKT6_9BACT</name>